<sequence>MANAANPMGVVDFIVFVAMLLITVCIGLYHGLYKGGQTTTSQFLLANRNVFSLPVALTILASFTSPVTLLGVPAEVYINGAEYMSVVLQDFIMLPTYLQRRFGYPMRCFGSIMFICQNVLYTAIVTFTPALAIEAITGVNMEVLILITGIVCTFYTTIGGLSAVIWTDAFMAIIILGTIVIVIVTGISATGDLGYIWEVNKMANRTDLFQ</sequence>
<keyword evidence="7" id="KW-0915">Sodium</keyword>
<keyword evidence="14" id="KW-1185">Reference proteome</keyword>
<feature type="transmembrane region" description="Helical" evidence="12">
    <location>
        <begin position="143"/>
        <end position="166"/>
    </location>
</feature>
<evidence type="ECO:0000256" key="7">
    <source>
        <dbReference type="ARBA" id="ARBA00023053"/>
    </source>
</evidence>
<evidence type="ECO:0000256" key="2">
    <source>
        <dbReference type="ARBA" id="ARBA00006434"/>
    </source>
</evidence>
<comment type="subcellular location">
    <subcellularLocation>
        <location evidence="1">Cell membrane</location>
        <topology evidence="1">Multi-pass membrane protein</topology>
    </subcellularLocation>
</comment>
<feature type="transmembrane region" description="Helical" evidence="12">
    <location>
        <begin position="173"/>
        <end position="197"/>
    </location>
</feature>
<comment type="similarity">
    <text evidence="2 11">Belongs to the sodium:solute symporter (SSF) (TC 2.A.21) family.</text>
</comment>
<dbReference type="OrthoDB" id="6152138at2759"/>
<dbReference type="InterPro" id="IPR051163">
    <property type="entry name" value="Sodium:Solute_Symporter_SSF"/>
</dbReference>
<feature type="transmembrane region" description="Helical" evidence="12">
    <location>
        <begin position="53"/>
        <end position="74"/>
    </location>
</feature>
<protein>
    <submittedName>
        <fullName evidence="13">Sodium-coupled monocarboxylate transporter 1</fullName>
    </submittedName>
</protein>
<dbReference type="Gene3D" id="1.20.1730.10">
    <property type="entry name" value="Sodium/glucose cotransporter"/>
    <property type="match status" value="1"/>
</dbReference>
<evidence type="ECO:0000256" key="3">
    <source>
        <dbReference type="ARBA" id="ARBA00022448"/>
    </source>
</evidence>
<dbReference type="PROSITE" id="PS50283">
    <property type="entry name" value="NA_SOLUT_SYMP_3"/>
    <property type="match status" value="1"/>
</dbReference>
<keyword evidence="9 12" id="KW-0472">Membrane</keyword>
<keyword evidence="4" id="KW-1003">Cell membrane</keyword>
<keyword evidence="5 12" id="KW-0812">Transmembrane</keyword>
<evidence type="ECO:0000256" key="8">
    <source>
        <dbReference type="ARBA" id="ARBA00023065"/>
    </source>
</evidence>
<dbReference type="InterPro" id="IPR001734">
    <property type="entry name" value="Na/solute_symporter"/>
</dbReference>
<keyword evidence="8" id="KW-0406">Ion transport</keyword>
<accession>A0A9Q1BSG9</accession>
<reference evidence="13" key="1">
    <citation type="submission" date="2021-10" db="EMBL/GenBank/DDBJ databases">
        <title>Tropical sea cucumber genome reveals ecological adaptation and Cuvierian tubules defense mechanism.</title>
        <authorList>
            <person name="Chen T."/>
        </authorList>
    </citation>
    <scope>NUCLEOTIDE SEQUENCE</scope>
    <source>
        <strain evidence="13">Nanhai2018</strain>
        <tissue evidence="13">Muscle</tissue>
    </source>
</reference>
<evidence type="ECO:0000256" key="1">
    <source>
        <dbReference type="ARBA" id="ARBA00004651"/>
    </source>
</evidence>
<dbReference type="GO" id="GO:0006814">
    <property type="term" value="P:sodium ion transport"/>
    <property type="evidence" value="ECO:0007669"/>
    <property type="project" value="UniProtKB-KW"/>
</dbReference>
<evidence type="ECO:0000256" key="5">
    <source>
        <dbReference type="ARBA" id="ARBA00022692"/>
    </source>
</evidence>
<evidence type="ECO:0000313" key="14">
    <source>
        <dbReference type="Proteomes" id="UP001152320"/>
    </source>
</evidence>
<gene>
    <name evidence="13" type="ORF">HOLleu_25385</name>
</gene>
<name>A0A9Q1BSG9_HOLLE</name>
<proteinExistence type="inferred from homology"/>
<feature type="transmembrane region" description="Helical" evidence="12">
    <location>
        <begin position="13"/>
        <end position="32"/>
    </location>
</feature>
<dbReference type="Pfam" id="PF00474">
    <property type="entry name" value="SSF"/>
    <property type="match status" value="1"/>
</dbReference>
<dbReference type="GO" id="GO:0015293">
    <property type="term" value="F:symporter activity"/>
    <property type="evidence" value="ECO:0007669"/>
    <property type="project" value="TreeGrafter"/>
</dbReference>
<evidence type="ECO:0000256" key="9">
    <source>
        <dbReference type="ARBA" id="ARBA00023136"/>
    </source>
</evidence>
<evidence type="ECO:0000256" key="11">
    <source>
        <dbReference type="RuleBase" id="RU362091"/>
    </source>
</evidence>
<dbReference type="InterPro" id="IPR038377">
    <property type="entry name" value="Na/Glc_symporter_sf"/>
</dbReference>
<keyword evidence="6 12" id="KW-1133">Transmembrane helix</keyword>
<evidence type="ECO:0000313" key="13">
    <source>
        <dbReference type="EMBL" id="KAJ8031991.1"/>
    </source>
</evidence>
<evidence type="ECO:0000256" key="4">
    <source>
        <dbReference type="ARBA" id="ARBA00022475"/>
    </source>
</evidence>
<keyword evidence="10" id="KW-0739">Sodium transport</keyword>
<feature type="transmembrane region" description="Helical" evidence="12">
    <location>
        <begin position="119"/>
        <end position="137"/>
    </location>
</feature>
<organism evidence="13 14">
    <name type="scientific">Holothuria leucospilota</name>
    <name type="common">Black long sea cucumber</name>
    <name type="synonym">Mertensiothuria leucospilota</name>
    <dbReference type="NCBI Taxonomy" id="206669"/>
    <lineage>
        <taxon>Eukaryota</taxon>
        <taxon>Metazoa</taxon>
        <taxon>Echinodermata</taxon>
        <taxon>Eleutherozoa</taxon>
        <taxon>Echinozoa</taxon>
        <taxon>Holothuroidea</taxon>
        <taxon>Aspidochirotacea</taxon>
        <taxon>Aspidochirotida</taxon>
        <taxon>Holothuriidae</taxon>
        <taxon>Holothuria</taxon>
    </lineage>
</organism>
<dbReference type="GO" id="GO:0005886">
    <property type="term" value="C:plasma membrane"/>
    <property type="evidence" value="ECO:0007669"/>
    <property type="project" value="UniProtKB-SubCell"/>
</dbReference>
<dbReference type="PANTHER" id="PTHR42985:SF40">
    <property type="entry name" value="LD47995P-RELATED"/>
    <property type="match status" value="1"/>
</dbReference>
<dbReference type="AlphaFoldDB" id="A0A9Q1BSG9"/>
<evidence type="ECO:0000256" key="6">
    <source>
        <dbReference type="ARBA" id="ARBA00022989"/>
    </source>
</evidence>
<evidence type="ECO:0000256" key="12">
    <source>
        <dbReference type="SAM" id="Phobius"/>
    </source>
</evidence>
<keyword evidence="3" id="KW-0813">Transport</keyword>
<dbReference type="EMBL" id="JAIZAY010000012">
    <property type="protein sequence ID" value="KAJ8031991.1"/>
    <property type="molecule type" value="Genomic_DNA"/>
</dbReference>
<dbReference type="PANTHER" id="PTHR42985">
    <property type="entry name" value="SODIUM-COUPLED MONOCARBOXYLATE TRANSPORTER"/>
    <property type="match status" value="1"/>
</dbReference>
<comment type="caution">
    <text evidence="13">The sequence shown here is derived from an EMBL/GenBank/DDBJ whole genome shotgun (WGS) entry which is preliminary data.</text>
</comment>
<evidence type="ECO:0000256" key="10">
    <source>
        <dbReference type="ARBA" id="ARBA00023201"/>
    </source>
</evidence>
<dbReference type="Proteomes" id="UP001152320">
    <property type="component" value="Chromosome 12"/>
</dbReference>